<feature type="transmembrane region" description="Helical" evidence="2">
    <location>
        <begin position="314"/>
        <end position="335"/>
    </location>
</feature>
<dbReference type="RefSeq" id="WP_162130884.1">
    <property type="nucleotide sequence ID" value="NZ_AP024241.1"/>
</dbReference>
<keyword evidence="2" id="KW-1133">Transmembrane helix</keyword>
<organism evidence="3 4">
    <name type="scientific">Mycobacterium intracellulare</name>
    <dbReference type="NCBI Taxonomy" id="1767"/>
    <lineage>
        <taxon>Bacteria</taxon>
        <taxon>Bacillati</taxon>
        <taxon>Actinomycetota</taxon>
        <taxon>Actinomycetes</taxon>
        <taxon>Mycobacteriales</taxon>
        <taxon>Mycobacteriaceae</taxon>
        <taxon>Mycobacterium</taxon>
        <taxon>Mycobacterium avium complex (MAC)</taxon>
    </lineage>
</organism>
<feature type="transmembrane region" description="Helical" evidence="2">
    <location>
        <begin position="143"/>
        <end position="163"/>
    </location>
</feature>
<feature type="transmembrane region" description="Helical" evidence="2">
    <location>
        <begin position="74"/>
        <end position="93"/>
    </location>
</feature>
<evidence type="ECO:0000256" key="2">
    <source>
        <dbReference type="SAM" id="Phobius"/>
    </source>
</evidence>
<dbReference type="AlphaFoldDB" id="A0A7R7RKV2"/>
<evidence type="ECO:0000256" key="1">
    <source>
        <dbReference type="SAM" id="MobiDB-lite"/>
    </source>
</evidence>
<dbReference type="InterPro" id="IPR045931">
    <property type="entry name" value="DUF6350"/>
</dbReference>
<keyword evidence="2" id="KW-0812">Transmembrane</keyword>
<dbReference type="Pfam" id="PF19877">
    <property type="entry name" value="DUF6350"/>
    <property type="match status" value="1"/>
</dbReference>
<feature type="compositionally biased region" description="Low complexity" evidence="1">
    <location>
        <begin position="471"/>
        <end position="490"/>
    </location>
</feature>
<protein>
    <submittedName>
        <fullName evidence="3">Uncharacterized protein</fullName>
    </submittedName>
</protein>
<feature type="transmembrane region" description="Helical" evidence="2">
    <location>
        <begin position="285"/>
        <end position="302"/>
    </location>
</feature>
<accession>A0A7R7RKV2</accession>
<feature type="transmembrane region" description="Helical" evidence="2">
    <location>
        <begin position="105"/>
        <end position="128"/>
    </location>
</feature>
<dbReference type="EMBL" id="AP024255">
    <property type="protein sequence ID" value="BCO98192.1"/>
    <property type="molecule type" value="Genomic_DNA"/>
</dbReference>
<proteinExistence type="predicted"/>
<feature type="region of interest" description="Disordered" evidence="1">
    <location>
        <begin position="414"/>
        <end position="497"/>
    </location>
</feature>
<evidence type="ECO:0000313" key="4">
    <source>
        <dbReference type="Proteomes" id="UP000595205"/>
    </source>
</evidence>
<name>A0A7R7RKV2_MYCIT</name>
<sequence>MTRLEDNRAAGARQARDLVRVAFAPAVVALVIIAAVTLIQLLIANSDMTGALGAIASMWLGVHQVPISIGGRELGVMPLLPVLLMVWATARSTARATSPHSSWLVVRWVVASALGGPLLMTAIALAVIHDASSVITELQTPSALRAFLSVLVVHAAGAGIGVWSRVGPRVLAVSSLPYWLGDSLRAASAGLLALLGLSGFVTAGSLVVHWATMQELYGITDSIFGEFSLTLLSMLYAPNVIVGTAAVAVGSSAHIGFATFSSFTVFGGDIPALPVLAAVPRPPLGPVWVALLIIGASSGVAVGQQCARRALPPAAAMVKLLVASAAGALVMSLLAYAGSGQLGNFGHVGVDQGALLLGVFFWFTVIGGITVVLSGGIRPRPRRLRAKPASAAPAEEPADFTDVFDDRVAEEDVFEGPADEPGEGEPGTPAVEGDAGEGEPGSRVAQGDAAEREPGSRVAQGDAAEGEPVSPAAEGEAGSPAAEGEPGPTAAERDPEQ</sequence>
<dbReference type="GeneID" id="77303496"/>
<reference evidence="3 4" key="1">
    <citation type="submission" date="2020-12" db="EMBL/GenBank/DDBJ databases">
        <title>Genome sequence of clinical Mycobacterium intracellulare strains.</title>
        <authorList>
            <person name="Tateishi Y."/>
            <person name="Matsumoto S."/>
            <person name="Fukushima Y."/>
            <person name="Nakajima C."/>
            <person name="Suzuki Y."/>
        </authorList>
    </citation>
    <scope>NUCLEOTIDE SEQUENCE [LARGE SCALE GENOMIC DNA]</scope>
    <source>
        <strain evidence="3 4">M018</strain>
    </source>
</reference>
<feature type="compositionally biased region" description="Acidic residues" evidence="1">
    <location>
        <begin position="414"/>
        <end position="423"/>
    </location>
</feature>
<feature type="transmembrane region" description="Helical" evidence="2">
    <location>
        <begin position="184"/>
        <end position="211"/>
    </location>
</feature>
<feature type="transmembrane region" description="Helical" evidence="2">
    <location>
        <begin position="257"/>
        <end position="279"/>
    </location>
</feature>
<gene>
    <name evidence="3" type="ORF">MINTM018_09620</name>
</gene>
<feature type="transmembrane region" description="Helical" evidence="2">
    <location>
        <begin position="21"/>
        <end position="43"/>
    </location>
</feature>
<feature type="transmembrane region" description="Helical" evidence="2">
    <location>
        <begin position="231"/>
        <end position="250"/>
    </location>
</feature>
<dbReference type="Proteomes" id="UP000595205">
    <property type="component" value="Chromosome"/>
</dbReference>
<keyword evidence="2" id="KW-0472">Membrane</keyword>
<feature type="transmembrane region" description="Helical" evidence="2">
    <location>
        <begin position="355"/>
        <end position="377"/>
    </location>
</feature>
<evidence type="ECO:0000313" key="3">
    <source>
        <dbReference type="EMBL" id="BCO98192.1"/>
    </source>
</evidence>